<dbReference type="Pfam" id="PF13032">
    <property type="entry name" value="RNaseH_pPIWI_RE"/>
    <property type="match status" value="1"/>
</dbReference>
<evidence type="ECO:0000259" key="1">
    <source>
        <dbReference type="Pfam" id="PF13032"/>
    </source>
</evidence>
<dbReference type="InterPro" id="IPR025085">
    <property type="entry name" value="pPIWI_RE_X"/>
</dbReference>
<dbReference type="AlphaFoldDB" id="A0A1H5RGB3"/>
<gene>
    <name evidence="4" type="ORF">SAMN05421837_113210</name>
</gene>
<evidence type="ECO:0008006" key="6">
    <source>
        <dbReference type="Google" id="ProtNLM"/>
    </source>
</evidence>
<organism evidence="4 5">
    <name type="scientific">Amycolatopsis pretoriensis</name>
    <dbReference type="NCBI Taxonomy" id="218821"/>
    <lineage>
        <taxon>Bacteria</taxon>
        <taxon>Bacillati</taxon>
        <taxon>Actinomycetota</taxon>
        <taxon>Actinomycetes</taxon>
        <taxon>Pseudonocardiales</taxon>
        <taxon>Pseudonocardiaceae</taxon>
        <taxon>Amycolatopsis</taxon>
    </lineage>
</organism>
<name>A0A1H5RGB3_9PSEU</name>
<evidence type="ECO:0000259" key="3">
    <source>
        <dbReference type="Pfam" id="PF18157"/>
    </source>
</evidence>
<accession>A0A1H5RGB3</accession>
<dbReference type="OrthoDB" id="3199411at2"/>
<proteinExistence type="predicted"/>
<dbReference type="Proteomes" id="UP000198878">
    <property type="component" value="Unassembled WGS sequence"/>
</dbReference>
<feature type="domain" description="pPIWI-RE module N-terminal" evidence="2">
    <location>
        <begin position="12"/>
        <end position="406"/>
    </location>
</feature>
<feature type="domain" description="pPIWI-RE RNaseH" evidence="1">
    <location>
        <begin position="627"/>
        <end position="926"/>
    </location>
</feature>
<sequence length="942" mass="103556">MAPRYTTIRRAAYEPADDDLTAGFHTLEFPEALATRVLDLANLGRTDRNRLQAPPTYRLDSLLQALDVRLGVLPRQVAAGEGPRTWLYCPADGREPLPVPILQRLLEFWIEDIGREHPEEASRVCEALDDHAPTWWRQEVSLARCDVSGGGTARPTSNQYLLTTQHFARRIQEAGPYDSGGQVLHFRPVARRARQQGAELMSQPLFHDDDHGRWWFSVTVAVTLHTVPFHSRPRVHLHFGVRRWATHPAPDSGLVRLGHRRDSAVYLRPVTAWLPGVPVSDRYSVAYVTRRGDEPTWRHGGPARLMAKLAGAARAFPEPADLLGEPERWFTGERGVDALIAYSTPMGKHGVGAGFMSHERSRLVEWAEAALPGLARVPDLVRSALTVNKPANVRLGGSEVRTAAAKVALHHSRRASLAGLYADWSGTPEFTARLLWRTEQTRDEAIVALTEVLGLEGDGGAGEVSTEAHERSGRGEPVVLRWRTPELAVTLSCLRLDNGLTDSLGVPWEPARDRADRAARALAKRRADLAEFLAKNGADTAVPSVALVEIHGRTVFRGRNDPKFALRLGAADSGVVTQFITTPSSSRAEKKLPDAAESSWVDALRQLGATVVPRTDIPIGLPDDVQYLAVWMATKARGATARSAKGKFPVAVLVRPGADAAGEVVAWDGEALEGLGAWIAYPRYLARLPALAAVSEHDLADLGESDESGFDWPRTRDEQQAATEEFLHRALSSAEVRGKPTVLLADAQNIRQHWTWVQDGEVHRDLIRTGVAPAGRPNPWLRLVRVRTGDRRETPQWWGLAEGDGVNGLPANLWEVPEPADGRVFYSTTPKASTAQRSAVEAHKLQPRELRKGKRAGESTIDVDRPAWNPGLAEIAVLACHPGAGDEPRALAMAVHQLRQAPDYRDALGRPLPLHLARKAQEYILPMRDADEDDEPEEHSGS</sequence>
<dbReference type="EMBL" id="FNUJ01000013">
    <property type="protein sequence ID" value="SEF37380.1"/>
    <property type="molecule type" value="Genomic_DNA"/>
</dbReference>
<evidence type="ECO:0000313" key="4">
    <source>
        <dbReference type="EMBL" id="SEF37380.1"/>
    </source>
</evidence>
<evidence type="ECO:0000313" key="5">
    <source>
        <dbReference type="Proteomes" id="UP000198878"/>
    </source>
</evidence>
<dbReference type="RefSeq" id="WP_086678209.1">
    <property type="nucleotide sequence ID" value="NZ_FNUJ01000013.1"/>
</dbReference>
<protein>
    <recommendedName>
        <fullName evidence="6">DUF3893 domain-containing protein</fullName>
    </recommendedName>
</protein>
<evidence type="ECO:0000259" key="2">
    <source>
        <dbReference type="Pfam" id="PF13111"/>
    </source>
</evidence>
<dbReference type="STRING" id="218821.SAMN05421837_113210"/>
<keyword evidence="5" id="KW-1185">Reference proteome</keyword>
<feature type="domain" description="Prokaryotic pPIWI-RE MID" evidence="3">
    <location>
        <begin position="481"/>
        <end position="613"/>
    </location>
</feature>
<dbReference type="InterPro" id="IPR024996">
    <property type="entry name" value="RNaseH_pPIWI_RE"/>
</dbReference>
<dbReference type="Pfam" id="PF13111">
    <property type="entry name" value="pPIWI_RE_X"/>
    <property type="match status" value="1"/>
</dbReference>
<dbReference type="Pfam" id="PF18157">
    <property type="entry name" value="MID_pPIWI_RE"/>
    <property type="match status" value="1"/>
</dbReference>
<reference evidence="5" key="1">
    <citation type="submission" date="2016-10" db="EMBL/GenBank/DDBJ databases">
        <authorList>
            <person name="Varghese N."/>
            <person name="Submissions S."/>
        </authorList>
    </citation>
    <scope>NUCLEOTIDE SEQUENCE [LARGE SCALE GENOMIC DNA]</scope>
    <source>
        <strain evidence="5">DSM 44654</strain>
    </source>
</reference>
<dbReference type="InterPro" id="IPR040496">
    <property type="entry name" value="MID_pPIWI_RE"/>
</dbReference>